<evidence type="ECO:0000256" key="1">
    <source>
        <dbReference type="ARBA" id="ARBA00022723"/>
    </source>
</evidence>
<dbReference type="SMART" id="SM00297">
    <property type="entry name" value="BROMO"/>
    <property type="match status" value="1"/>
</dbReference>
<evidence type="ECO:0000256" key="7">
    <source>
        <dbReference type="SAM" id="MobiDB-lite"/>
    </source>
</evidence>
<feature type="region of interest" description="Disordered" evidence="7">
    <location>
        <begin position="1"/>
        <end position="89"/>
    </location>
</feature>
<feature type="domain" description="PHD-type" evidence="9">
    <location>
        <begin position="456"/>
        <end position="507"/>
    </location>
</feature>
<dbReference type="InterPro" id="IPR013083">
    <property type="entry name" value="Znf_RING/FYVE/PHD"/>
</dbReference>
<evidence type="ECO:0000256" key="6">
    <source>
        <dbReference type="PROSITE-ProRule" id="PRU00146"/>
    </source>
</evidence>
<dbReference type="InterPro" id="IPR019787">
    <property type="entry name" value="Znf_PHD-finger"/>
</dbReference>
<accession>A0AAD8AGA7</accession>
<dbReference type="GO" id="GO:0000978">
    <property type="term" value="F:RNA polymerase II cis-regulatory region sequence-specific DNA binding"/>
    <property type="evidence" value="ECO:0007669"/>
    <property type="project" value="TreeGrafter"/>
</dbReference>
<feature type="non-terminal residue" evidence="10">
    <location>
        <position position="649"/>
    </location>
</feature>
<dbReference type="PROSITE" id="PS50016">
    <property type="entry name" value="ZF_PHD_2"/>
    <property type="match status" value="2"/>
</dbReference>
<dbReference type="GO" id="GO:0008270">
    <property type="term" value="F:zinc ion binding"/>
    <property type="evidence" value="ECO:0007669"/>
    <property type="project" value="UniProtKB-KW"/>
</dbReference>
<dbReference type="Gene3D" id="1.20.920.10">
    <property type="entry name" value="Bromodomain-like"/>
    <property type="match status" value="1"/>
</dbReference>
<organism evidence="10 11">
    <name type="scientific">Diploptera punctata</name>
    <name type="common">Pacific beetle cockroach</name>
    <dbReference type="NCBI Taxonomy" id="6984"/>
    <lineage>
        <taxon>Eukaryota</taxon>
        <taxon>Metazoa</taxon>
        <taxon>Ecdysozoa</taxon>
        <taxon>Arthropoda</taxon>
        <taxon>Hexapoda</taxon>
        <taxon>Insecta</taxon>
        <taxon>Pterygota</taxon>
        <taxon>Neoptera</taxon>
        <taxon>Polyneoptera</taxon>
        <taxon>Dictyoptera</taxon>
        <taxon>Blattodea</taxon>
        <taxon>Blaberoidea</taxon>
        <taxon>Blaberidae</taxon>
        <taxon>Diplopterinae</taxon>
        <taxon>Diploptera</taxon>
    </lineage>
</organism>
<dbReference type="CDD" id="cd05509">
    <property type="entry name" value="Bromo_gcn5_like"/>
    <property type="match status" value="1"/>
</dbReference>
<feature type="compositionally biased region" description="Basic and acidic residues" evidence="7">
    <location>
        <begin position="269"/>
        <end position="279"/>
    </location>
</feature>
<dbReference type="PRINTS" id="PR00503">
    <property type="entry name" value="BROMODOMAIN"/>
</dbReference>
<keyword evidence="11" id="KW-1185">Reference proteome</keyword>
<evidence type="ECO:0000259" key="9">
    <source>
        <dbReference type="PROSITE" id="PS50016"/>
    </source>
</evidence>
<feature type="non-terminal residue" evidence="10">
    <location>
        <position position="1"/>
    </location>
</feature>
<dbReference type="InterPro" id="IPR038028">
    <property type="entry name" value="BPTF"/>
</dbReference>
<feature type="region of interest" description="Disordered" evidence="7">
    <location>
        <begin position="325"/>
        <end position="395"/>
    </location>
</feature>
<dbReference type="InterPro" id="IPR001487">
    <property type="entry name" value="Bromodomain"/>
</dbReference>
<dbReference type="Gene3D" id="3.30.40.10">
    <property type="entry name" value="Zinc/RING finger domain, C3HC4 (zinc finger)"/>
    <property type="match status" value="2"/>
</dbReference>
<reference evidence="10" key="1">
    <citation type="journal article" date="2023" name="IScience">
        <title>Live-bearing cockroach genome reveals convergent evolutionary mechanisms linked to viviparity in insects and beyond.</title>
        <authorList>
            <person name="Fouks B."/>
            <person name="Harrison M.C."/>
            <person name="Mikhailova A.A."/>
            <person name="Marchal E."/>
            <person name="English S."/>
            <person name="Carruthers M."/>
            <person name="Jennings E.C."/>
            <person name="Chiamaka E.L."/>
            <person name="Frigard R.A."/>
            <person name="Pippel M."/>
            <person name="Attardo G.M."/>
            <person name="Benoit J.B."/>
            <person name="Bornberg-Bauer E."/>
            <person name="Tobe S.S."/>
        </authorList>
    </citation>
    <scope>NUCLEOTIDE SEQUENCE</scope>
    <source>
        <strain evidence="10">Stay&amp;Tobe</strain>
    </source>
</reference>
<feature type="compositionally biased region" description="Polar residues" evidence="7">
    <location>
        <begin position="375"/>
        <end position="385"/>
    </location>
</feature>
<sequence length="649" mass="72180">QATTGKQGVLGPTKIYLAVQPPPTQVQQPVPTPAQPATASPSPITSPVQQTTPVTSPVKSQPKVVVQQVAQPDSPQIGLAATTSPSSVTGGALQQQVVVNGQQASGDQLVSPGSTADGTPTAGTGGLLGITSGTSATNKFVLTPEYIQHTIKNALKQENLNPEIEEKLLQLQRYQERQMKQEKTDIPVQPQITTSVLQKAAAKKRPAPAATQGVTNHQQGLTVKEDWESPPKRKAPRLDTKDAKQMRDDHSSEEKSPTSNTTTRSRTGKWRETQEERRRQQVQTKLQVLLFRHKELLKKDMIKKRALLEKELQIEIQKDVSNELAARTKAERSKQDEVRTGSGKRKSTPVSGSAITPPSVSRGGSGGGRPRKQQRTSSGPPSGGNNAPVAGGGTGRKKEKLYCLCRTPYDETKFYVGCDLCNNWFHGECVGITEEMSKSLTEFVCTECRHARDTQELYCLCKQPYDESQFYICCDRCQDWFHGRCVGILQSEADNIDEYICPNCQRNSNINFANMKNLNSKDFEGLRKLIKQLQTHKSAWPFMEPVDPNEAPDYYKVIKEPMDLQTIELRINERNYKKLSEFIGDMTKIFDNCRYYNPRESPFFKCAESLEAYFVQKIKCLRDKLADRTPYIAAHLVHGEDIIGDGGTL</sequence>
<name>A0AAD8AGA7_DIPPU</name>
<evidence type="ECO:0000259" key="8">
    <source>
        <dbReference type="PROSITE" id="PS50014"/>
    </source>
</evidence>
<feature type="compositionally biased region" description="Low complexity" evidence="7">
    <location>
        <begin position="112"/>
        <end position="122"/>
    </location>
</feature>
<comment type="caution">
    <text evidence="10">The sequence shown here is derived from an EMBL/GenBank/DDBJ whole genome shotgun (WGS) entry which is preliminary data.</text>
</comment>
<keyword evidence="2 6" id="KW-0863">Zinc-finger</keyword>
<dbReference type="GO" id="GO:0016589">
    <property type="term" value="C:NURF complex"/>
    <property type="evidence" value="ECO:0007669"/>
    <property type="project" value="InterPro"/>
</dbReference>
<dbReference type="PANTHER" id="PTHR45975">
    <property type="entry name" value="NUCLEOSOME-REMODELING FACTOR SUBUNIT BPTF"/>
    <property type="match status" value="1"/>
</dbReference>
<dbReference type="Proteomes" id="UP001233999">
    <property type="component" value="Unassembled WGS sequence"/>
</dbReference>
<dbReference type="Pfam" id="PF00439">
    <property type="entry name" value="Bromodomain"/>
    <property type="match status" value="1"/>
</dbReference>
<dbReference type="EMBL" id="JASPKZ010001214">
    <property type="protein sequence ID" value="KAJ9598489.1"/>
    <property type="molecule type" value="Genomic_DNA"/>
</dbReference>
<evidence type="ECO:0000313" key="10">
    <source>
        <dbReference type="EMBL" id="KAJ9598489.1"/>
    </source>
</evidence>
<feature type="compositionally biased region" description="Polar residues" evidence="7">
    <location>
        <begin position="212"/>
        <end position="221"/>
    </location>
</feature>
<feature type="region of interest" description="Disordered" evidence="7">
    <location>
        <begin position="197"/>
        <end position="282"/>
    </location>
</feature>
<feature type="compositionally biased region" description="Basic and acidic residues" evidence="7">
    <location>
        <begin position="325"/>
        <end position="339"/>
    </location>
</feature>
<dbReference type="SUPFAM" id="SSF47370">
    <property type="entry name" value="Bromodomain"/>
    <property type="match status" value="1"/>
</dbReference>
<dbReference type="SUPFAM" id="SSF57903">
    <property type="entry name" value="FYVE/PHD zinc finger"/>
    <property type="match status" value="2"/>
</dbReference>
<evidence type="ECO:0000313" key="11">
    <source>
        <dbReference type="Proteomes" id="UP001233999"/>
    </source>
</evidence>
<evidence type="ECO:0000256" key="2">
    <source>
        <dbReference type="ARBA" id="ARBA00022771"/>
    </source>
</evidence>
<keyword evidence="4 5" id="KW-0103">Bromodomain</keyword>
<dbReference type="PANTHER" id="PTHR45975:SF2">
    <property type="entry name" value="NUCLEOSOME-REMODELING FACTOR SUBUNIT BPTF"/>
    <property type="match status" value="1"/>
</dbReference>
<dbReference type="PROSITE" id="PS00633">
    <property type="entry name" value="BROMODOMAIN_1"/>
    <property type="match status" value="1"/>
</dbReference>
<protein>
    <recommendedName>
        <fullName evidence="12">Nucleosome-remodeling factor subunit NURF301</fullName>
    </recommendedName>
</protein>
<evidence type="ECO:0000256" key="3">
    <source>
        <dbReference type="ARBA" id="ARBA00022833"/>
    </source>
</evidence>
<feature type="compositionally biased region" description="Pro residues" evidence="7">
    <location>
        <begin position="20"/>
        <end position="34"/>
    </location>
</feature>
<dbReference type="GO" id="GO:0006357">
    <property type="term" value="P:regulation of transcription by RNA polymerase II"/>
    <property type="evidence" value="ECO:0007669"/>
    <property type="project" value="InterPro"/>
</dbReference>
<feature type="compositionally biased region" description="Low complexity" evidence="7">
    <location>
        <begin position="35"/>
        <end position="72"/>
    </location>
</feature>
<dbReference type="InterPro" id="IPR001965">
    <property type="entry name" value="Znf_PHD"/>
</dbReference>
<dbReference type="InterPro" id="IPR018359">
    <property type="entry name" value="Bromodomain_CS"/>
</dbReference>
<proteinExistence type="predicted"/>
<keyword evidence="3" id="KW-0862">Zinc</keyword>
<evidence type="ECO:0000256" key="5">
    <source>
        <dbReference type="PROSITE-ProRule" id="PRU00035"/>
    </source>
</evidence>
<dbReference type="PROSITE" id="PS50014">
    <property type="entry name" value="BROMODOMAIN_2"/>
    <property type="match status" value="1"/>
</dbReference>
<feature type="region of interest" description="Disordered" evidence="7">
    <location>
        <begin position="103"/>
        <end position="124"/>
    </location>
</feature>
<feature type="domain" description="Bromo" evidence="8">
    <location>
        <begin position="534"/>
        <end position="604"/>
    </location>
</feature>
<reference evidence="10" key="2">
    <citation type="submission" date="2023-05" db="EMBL/GenBank/DDBJ databases">
        <authorList>
            <person name="Fouks B."/>
        </authorList>
    </citation>
    <scope>NUCLEOTIDE SEQUENCE</scope>
    <source>
        <strain evidence="10">Stay&amp;Tobe</strain>
        <tissue evidence="10">Testes</tissue>
    </source>
</reference>
<dbReference type="CDD" id="cd15560">
    <property type="entry name" value="PHD2_3_BPTF"/>
    <property type="match status" value="2"/>
</dbReference>
<dbReference type="SMART" id="SM00249">
    <property type="entry name" value="PHD"/>
    <property type="match status" value="2"/>
</dbReference>
<dbReference type="InterPro" id="IPR011011">
    <property type="entry name" value="Znf_FYVE_PHD"/>
</dbReference>
<evidence type="ECO:0000256" key="4">
    <source>
        <dbReference type="ARBA" id="ARBA00023117"/>
    </source>
</evidence>
<dbReference type="FunFam" id="3.30.40.10:FF:000048">
    <property type="entry name" value="nucleosome-remodeling factor subunit BPTF isoform X1"/>
    <property type="match status" value="2"/>
</dbReference>
<dbReference type="InterPro" id="IPR036427">
    <property type="entry name" value="Bromodomain-like_sf"/>
</dbReference>
<feature type="compositionally biased region" description="Basic and acidic residues" evidence="7">
    <location>
        <begin position="223"/>
        <end position="256"/>
    </location>
</feature>
<dbReference type="Pfam" id="PF00628">
    <property type="entry name" value="PHD"/>
    <property type="match status" value="2"/>
</dbReference>
<evidence type="ECO:0008006" key="12">
    <source>
        <dbReference type="Google" id="ProtNLM"/>
    </source>
</evidence>
<feature type="domain" description="PHD-type" evidence="9">
    <location>
        <begin position="400"/>
        <end position="451"/>
    </location>
</feature>
<gene>
    <name evidence="10" type="ORF">L9F63_010809</name>
</gene>
<dbReference type="AlphaFoldDB" id="A0AAD8AGA7"/>
<keyword evidence="1" id="KW-0479">Metal-binding</keyword>